<feature type="domain" description="PAC" evidence="10">
    <location>
        <begin position="350"/>
        <end position="398"/>
    </location>
</feature>
<dbReference type="PROSITE" id="PS50109">
    <property type="entry name" value="HIS_KIN"/>
    <property type="match status" value="1"/>
</dbReference>
<dbReference type="AlphaFoldDB" id="A0A1M6BWS9"/>
<dbReference type="InterPro" id="IPR052162">
    <property type="entry name" value="Sensor_kinase/Photoreceptor"/>
</dbReference>
<evidence type="ECO:0000259" key="10">
    <source>
        <dbReference type="PROSITE" id="PS50113"/>
    </source>
</evidence>
<evidence type="ECO:0000259" key="8">
    <source>
        <dbReference type="PROSITE" id="PS50110"/>
    </source>
</evidence>
<dbReference type="EC" id="2.7.13.3" evidence="2"/>
<keyword evidence="5" id="KW-0418">Kinase</keyword>
<dbReference type="Pfam" id="PF02518">
    <property type="entry name" value="HATPase_c"/>
    <property type="match status" value="1"/>
</dbReference>
<dbReference type="InterPro" id="IPR013656">
    <property type="entry name" value="PAS_4"/>
</dbReference>
<evidence type="ECO:0000256" key="3">
    <source>
        <dbReference type="ARBA" id="ARBA00022553"/>
    </source>
</evidence>
<dbReference type="SMART" id="SM00388">
    <property type="entry name" value="HisKA"/>
    <property type="match status" value="1"/>
</dbReference>
<dbReference type="GO" id="GO:0000155">
    <property type="term" value="F:phosphorelay sensor kinase activity"/>
    <property type="evidence" value="ECO:0007669"/>
    <property type="project" value="InterPro"/>
</dbReference>
<dbReference type="InterPro" id="IPR000700">
    <property type="entry name" value="PAS-assoc_C"/>
</dbReference>
<dbReference type="PANTHER" id="PTHR43304:SF1">
    <property type="entry name" value="PAC DOMAIN-CONTAINING PROTEIN"/>
    <property type="match status" value="1"/>
</dbReference>
<dbReference type="STRING" id="558155.SAMN04487911_1034"/>
<evidence type="ECO:0000256" key="1">
    <source>
        <dbReference type="ARBA" id="ARBA00000085"/>
    </source>
</evidence>
<dbReference type="InterPro" id="IPR001610">
    <property type="entry name" value="PAC"/>
</dbReference>
<dbReference type="InterPro" id="IPR035965">
    <property type="entry name" value="PAS-like_dom_sf"/>
</dbReference>
<organism evidence="11 12">
    <name type="scientific">Arenibacter nanhaiticus</name>
    <dbReference type="NCBI Taxonomy" id="558155"/>
    <lineage>
        <taxon>Bacteria</taxon>
        <taxon>Pseudomonadati</taxon>
        <taxon>Bacteroidota</taxon>
        <taxon>Flavobacteriia</taxon>
        <taxon>Flavobacteriales</taxon>
        <taxon>Flavobacteriaceae</taxon>
        <taxon>Arenibacter</taxon>
    </lineage>
</organism>
<dbReference type="Pfam" id="PF08448">
    <property type="entry name" value="PAS_4"/>
    <property type="match status" value="2"/>
</dbReference>
<dbReference type="InterPro" id="IPR036097">
    <property type="entry name" value="HisK_dim/P_sf"/>
</dbReference>
<dbReference type="CDD" id="cd00075">
    <property type="entry name" value="HATPase"/>
    <property type="match status" value="1"/>
</dbReference>
<dbReference type="InterPro" id="IPR001789">
    <property type="entry name" value="Sig_transdc_resp-reg_receiver"/>
</dbReference>
<accession>A0A1M6BWS9</accession>
<dbReference type="RefSeq" id="WP_072763092.1">
    <property type="nucleotide sequence ID" value="NZ_FQYX01000003.1"/>
</dbReference>
<dbReference type="InterPro" id="IPR011006">
    <property type="entry name" value="CheY-like_superfamily"/>
</dbReference>
<dbReference type="InterPro" id="IPR003594">
    <property type="entry name" value="HATPase_dom"/>
</dbReference>
<feature type="domain" description="PAS" evidence="9">
    <location>
        <begin position="147"/>
        <end position="200"/>
    </location>
</feature>
<feature type="domain" description="Response regulatory" evidence="8">
    <location>
        <begin position="4"/>
        <end position="120"/>
    </location>
</feature>
<dbReference type="NCBIfam" id="TIGR00229">
    <property type="entry name" value="sensory_box"/>
    <property type="match status" value="4"/>
</dbReference>
<dbReference type="SUPFAM" id="SSF52172">
    <property type="entry name" value="CheY-like"/>
    <property type="match status" value="1"/>
</dbReference>
<dbReference type="InterPro" id="IPR000014">
    <property type="entry name" value="PAS"/>
</dbReference>
<dbReference type="EMBL" id="FQYX01000003">
    <property type="protein sequence ID" value="SHI53131.1"/>
    <property type="molecule type" value="Genomic_DNA"/>
</dbReference>
<dbReference type="Proteomes" id="UP000184231">
    <property type="component" value="Unassembled WGS sequence"/>
</dbReference>
<dbReference type="OrthoDB" id="9811889at2"/>
<dbReference type="Pfam" id="PF13426">
    <property type="entry name" value="PAS_9"/>
    <property type="match status" value="3"/>
</dbReference>
<evidence type="ECO:0000259" key="9">
    <source>
        <dbReference type="PROSITE" id="PS50112"/>
    </source>
</evidence>
<dbReference type="SUPFAM" id="SSF47384">
    <property type="entry name" value="Homodimeric domain of signal transducing histidine kinase"/>
    <property type="match status" value="1"/>
</dbReference>
<feature type="domain" description="PAS" evidence="9">
    <location>
        <begin position="277"/>
        <end position="338"/>
    </location>
</feature>
<evidence type="ECO:0000256" key="2">
    <source>
        <dbReference type="ARBA" id="ARBA00012438"/>
    </source>
</evidence>
<feature type="domain" description="Histidine kinase" evidence="7">
    <location>
        <begin position="806"/>
        <end position="1018"/>
    </location>
</feature>
<feature type="domain" description="PAS" evidence="9">
    <location>
        <begin position="530"/>
        <end position="570"/>
    </location>
</feature>
<evidence type="ECO:0000256" key="4">
    <source>
        <dbReference type="ARBA" id="ARBA00022679"/>
    </source>
</evidence>
<dbReference type="PROSITE" id="PS50110">
    <property type="entry name" value="RESPONSE_REGULATORY"/>
    <property type="match status" value="1"/>
</dbReference>
<reference evidence="11 12" key="1">
    <citation type="submission" date="2016-11" db="EMBL/GenBank/DDBJ databases">
        <authorList>
            <person name="Jaros S."/>
            <person name="Januszkiewicz K."/>
            <person name="Wedrychowicz H."/>
        </authorList>
    </citation>
    <scope>NUCLEOTIDE SEQUENCE [LARGE SCALE GENOMIC DNA]</scope>
    <source>
        <strain evidence="11 12">CGMCC 1.8863</strain>
    </source>
</reference>
<dbReference type="PROSITE" id="PS50113">
    <property type="entry name" value="PAC"/>
    <property type="match status" value="4"/>
</dbReference>
<dbReference type="PROSITE" id="PS50112">
    <property type="entry name" value="PAS"/>
    <property type="match status" value="4"/>
</dbReference>
<dbReference type="SMART" id="SM00387">
    <property type="entry name" value="HATPase_c"/>
    <property type="match status" value="1"/>
</dbReference>
<dbReference type="InterPro" id="IPR005467">
    <property type="entry name" value="His_kinase_dom"/>
</dbReference>
<proteinExistence type="predicted"/>
<dbReference type="SMART" id="SM00091">
    <property type="entry name" value="PAS"/>
    <property type="match status" value="5"/>
</dbReference>
<sequence length="1020" mass="116241">MIIKVLLLENAPVEIDLIRSNINDVDFNYIIKSIKLIDALESAVLNLSPDIILSGYSLLDCSGIEALQIRNKLYPSIPFIIISEHIEIDSCIELLKQGVTDIVLKQNISSLPHKLSRALKKSCNTNNDVLLKQRDNDHSCKIKLSKKEAWLQAIFDNSMEAILIANTDGYVLSANPAACEMLQMTVQELAKRHRSDIVDLTDVNLPRFIRERIEKGRCKGELGLVRKDGTRFPAMVTSVMFKDTFGKERISLTIRDLSKFKENQKKLAKTTTDLQDAINDLNKIMDSSLDVICTINEENRFVQISAACKSSWGYEPRELIGKNYLRFIVLEDQEATIQTDTEIKNGKPVRTFENRIIHKNGTIVYTMWSAKWDEDEKLFYCTAKDISEKKRIEKAYEVERQRFLDVYNLSPACMTILKGPNHIFELANPLYLELIGKKDIIGKSVKEVLPELKEQGIFELLNTVYITGESYIANEKLVKFDLEGNGELTDKYLNFLYQAHRDLDGNIDGIFVFSIDVTEQVLSRKKIEESEKLYRQLINELPIAAYSCDAEGKITCFNNAAVRLWGKEPEIGKDLFCVFKKITSQDGQIIPRHMTPMAIALEEARTVSGYAGTIENAKGETRFILPHVVPYIDSSGKVTGAVNVLTDLTESRAVQKDLELRNRELADYKFALDESSIVGITDQKGIIVHANENFCKISKYSKDELIGQDHKIISSDYHSKEYIRNLWKTIAHGETWKGELRNKAKDGSYYWVDTTITPFLNSKGKPYQYVATRFDITERKNAELILEKQNHELLKTNKELDRFVYSVSHDLRSPLTSIQGLASIIEDETKEPETLEHVQMIKNNINRLDEFTRKILSYSRNNRTDLEIQTIPIKETIADIVLSLQNIANAQGISFDIDVKENSTFYSDKFRFKTILENLISNAIKYHKDCNSDKFISVKAISDDNILQLKVSDNGIGIPLEYQEKIFDMFFRISSKAEGSGIGLYIVKDTIDKLEGSINVCSQVKTGTTFEIILKNFKIC</sequence>
<keyword evidence="12" id="KW-1185">Reference proteome</keyword>
<evidence type="ECO:0000256" key="5">
    <source>
        <dbReference type="ARBA" id="ARBA00022777"/>
    </source>
</evidence>
<dbReference type="SMART" id="SM00086">
    <property type="entry name" value="PAC"/>
    <property type="match status" value="4"/>
</dbReference>
<dbReference type="CDD" id="cd00156">
    <property type="entry name" value="REC"/>
    <property type="match status" value="1"/>
</dbReference>
<comment type="catalytic activity">
    <reaction evidence="1">
        <text>ATP + protein L-histidine = ADP + protein N-phospho-L-histidine.</text>
        <dbReference type="EC" id="2.7.13.3"/>
    </reaction>
</comment>
<protein>
    <recommendedName>
        <fullName evidence="2">histidine kinase</fullName>
        <ecNumber evidence="2">2.7.13.3</ecNumber>
    </recommendedName>
</protein>
<feature type="domain" description="PAS" evidence="9">
    <location>
        <begin position="680"/>
        <end position="708"/>
    </location>
</feature>
<dbReference type="CDD" id="cd00130">
    <property type="entry name" value="PAS"/>
    <property type="match status" value="3"/>
</dbReference>
<dbReference type="SUPFAM" id="SSF55785">
    <property type="entry name" value="PYP-like sensor domain (PAS domain)"/>
    <property type="match status" value="5"/>
</dbReference>
<evidence type="ECO:0000313" key="11">
    <source>
        <dbReference type="EMBL" id="SHI53131.1"/>
    </source>
</evidence>
<feature type="domain" description="PAC" evidence="10">
    <location>
        <begin position="218"/>
        <end position="269"/>
    </location>
</feature>
<gene>
    <name evidence="11" type="ORF">SAMN04487911_1034</name>
</gene>
<evidence type="ECO:0000256" key="6">
    <source>
        <dbReference type="PROSITE-ProRule" id="PRU00169"/>
    </source>
</evidence>
<evidence type="ECO:0000313" key="12">
    <source>
        <dbReference type="Proteomes" id="UP000184231"/>
    </source>
</evidence>
<keyword evidence="4" id="KW-0808">Transferase</keyword>
<dbReference type="InterPro" id="IPR003661">
    <property type="entry name" value="HisK_dim/P_dom"/>
</dbReference>
<dbReference type="Gene3D" id="3.40.50.2300">
    <property type="match status" value="1"/>
</dbReference>
<dbReference type="InterPro" id="IPR004358">
    <property type="entry name" value="Sig_transdc_His_kin-like_C"/>
</dbReference>
<dbReference type="PANTHER" id="PTHR43304">
    <property type="entry name" value="PHYTOCHROME-LIKE PROTEIN CPH1"/>
    <property type="match status" value="1"/>
</dbReference>
<dbReference type="Pfam" id="PF00512">
    <property type="entry name" value="HisKA"/>
    <property type="match status" value="1"/>
</dbReference>
<dbReference type="CDD" id="cd00082">
    <property type="entry name" value="HisKA"/>
    <property type="match status" value="1"/>
</dbReference>
<dbReference type="Gene3D" id="1.10.287.130">
    <property type="match status" value="1"/>
</dbReference>
<dbReference type="InterPro" id="IPR036890">
    <property type="entry name" value="HATPase_C_sf"/>
</dbReference>
<dbReference type="SUPFAM" id="SSF55874">
    <property type="entry name" value="ATPase domain of HSP90 chaperone/DNA topoisomerase II/histidine kinase"/>
    <property type="match status" value="1"/>
</dbReference>
<comment type="caution">
    <text evidence="6">Lacks conserved residue(s) required for the propagation of feature annotation.</text>
</comment>
<keyword evidence="3" id="KW-0597">Phosphoprotein</keyword>
<feature type="domain" description="PAC" evidence="10">
    <location>
        <begin position="608"/>
        <end position="660"/>
    </location>
</feature>
<evidence type="ECO:0000259" key="7">
    <source>
        <dbReference type="PROSITE" id="PS50109"/>
    </source>
</evidence>
<dbReference type="Gene3D" id="3.30.565.10">
    <property type="entry name" value="Histidine kinase-like ATPase, C-terminal domain"/>
    <property type="match status" value="1"/>
</dbReference>
<dbReference type="Gene3D" id="3.30.450.20">
    <property type="entry name" value="PAS domain"/>
    <property type="match status" value="5"/>
</dbReference>
<name>A0A1M6BWS9_9FLAO</name>
<dbReference type="PRINTS" id="PR00344">
    <property type="entry name" value="BCTRLSENSOR"/>
</dbReference>
<feature type="domain" description="PAC" evidence="10">
    <location>
        <begin position="736"/>
        <end position="788"/>
    </location>
</feature>